<dbReference type="InterPro" id="IPR029063">
    <property type="entry name" value="SAM-dependent_MTases_sf"/>
</dbReference>
<sequence>MAGSSSSLPNSISTSPSVTSLKYVETDGDQWEPEFEYESDSNSEITFAVDGATSSGSSQFSFTYDNGRRYHSDRFKSEYYLPNDEREQDRLDLYHHIFLSLLGGALYISPLQNPKKILDVGTGTGIWAMDMADEFPQAEVVGTDLSPIQPPWVPPNCRFEVEDMEEDWPYTPNYFDFIHIRSLSGAFQDWDQVLLNAYSHLEPGGYIEYQDYASEVFYHDGTRPPDDDIEKSAFVYYLKVVNDASNKSKRPMQVAQTMKVRFEKLGLENVKEHRAVWPIGDWPKDPKLKELGRWGHIGAMDSIVPFAMGYLTREGWTHEEIAELCTKAKKDIGRGGNKYYCEGWFIYGRKPN</sequence>
<dbReference type="Proteomes" id="UP000267821">
    <property type="component" value="Unassembled WGS sequence"/>
</dbReference>
<dbReference type="Gene3D" id="3.40.50.150">
    <property type="entry name" value="Vaccinia Virus protein VP39"/>
    <property type="match status" value="1"/>
</dbReference>
<dbReference type="AlphaFoldDB" id="A0A3N4M3Z6"/>
<dbReference type="CDD" id="cd02440">
    <property type="entry name" value="AdoMet_MTases"/>
    <property type="match status" value="1"/>
</dbReference>
<dbReference type="GO" id="GO:0008168">
    <property type="term" value="F:methyltransferase activity"/>
    <property type="evidence" value="ECO:0007669"/>
    <property type="project" value="UniProtKB-KW"/>
</dbReference>
<dbReference type="Pfam" id="PF13489">
    <property type="entry name" value="Methyltransf_23"/>
    <property type="match status" value="1"/>
</dbReference>
<name>A0A3N4M3Z6_9PEZI</name>
<gene>
    <name evidence="1" type="ORF">L211DRAFT_803458</name>
</gene>
<reference evidence="1 2" key="1">
    <citation type="journal article" date="2018" name="Nat. Ecol. Evol.">
        <title>Pezizomycetes genomes reveal the molecular basis of ectomycorrhizal truffle lifestyle.</title>
        <authorList>
            <person name="Murat C."/>
            <person name="Payen T."/>
            <person name="Noel B."/>
            <person name="Kuo A."/>
            <person name="Morin E."/>
            <person name="Chen J."/>
            <person name="Kohler A."/>
            <person name="Krizsan K."/>
            <person name="Balestrini R."/>
            <person name="Da Silva C."/>
            <person name="Montanini B."/>
            <person name="Hainaut M."/>
            <person name="Levati E."/>
            <person name="Barry K.W."/>
            <person name="Belfiori B."/>
            <person name="Cichocki N."/>
            <person name="Clum A."/>
            <person name="Dockter R.B."/>
            <person name="Fauchery L."/>
            <person name="Guy J."/>
            <person name="Iotti M."/>
            <person name="Le Tacon F."/>
            <person name="Lindquist E.A."/>
            <person name="Lipzen A."/>
            <person name="Malagnac F."/>
            <person name="Mello A."/>
            <person name="Molinier V."/>
            <person name="Miyauchi S."/>
            <person name="Poulain J."/>
            <person name="Riccioni C."/>
            <person name="Rubini A."/>
            <person name="Sitrit Y."/>
            <person name="Splivallo R."/>
            <person name="Traeger S."/>
            <person name="Wang M."/>
            <person name="Zifcakova L."/>
            <person name="Wipf D."/>
            <person name="Zambonelli A."/>
            <person name="Paolocci F."/>
            <person name="Nowrousian M."/>
            <person name="Ottonello S."/>
            <person name="Baldrian P."/>
            <person name="Spatafora J.W."/>
            <person name="Henrissat B."/>
            <person name="Nagy L.G."/>
            <person name="Aury J.M."/>
            <person name="Wincker P."/>
            <person name="Grigoriev I.V."/>
            <person name="Bonfante P."/>
            <person name="Martin F.M."/>
        </authorList>
    </citation>
    <scope>NUCLEOTIDE SEQUENCE [LARGE SCALE GENOMIC DNA]</scope>
    <source>
        <strain evidence="1 2">ATCC MYA-4762</strain>
    </source>
</reference>
<evidence type="ECO:0000313" key="2">
    <source>
        <dbReference type="Proteomes" id="UP000267821"/>
    </source>
</evidence>
<dbReference type="PANTHER" id="PTHR43591">
    <property type="entry name" value="METHYLTRANSFERASE"/>
    <property type="match status" value="1"/>
</dbReference>
<dbReference type="InParanoid" id="A0A3N4M3Z6"/>
<keyword evidence="1" id="KW-0808">Transferase</keyword>
<keyword evidence="1" id="KW-0489">Methyltransferase</keyword>
<organism evidence="1 2">
    <name type="scientific">Terfezia boudieri ATCC MYA-4762</name>
    <dbReference type="NCBI Taxonomy" id="1051890"/>
    <lineage>
        <taxon>Eukaryota</taxon>
        <taxon>Fungi</taxon>
        <taxon>Dikarya</taxon>
        <taxon>Ascomycota</taxon>
        <taxon>Pezizomycotina</taxon>
        <taxon>Pezizomycetes</taxon>
        <taxon>Pezizales</taxon>
        <taxon>Pezizaceae</taxon>
        <taxon>Terfezia</taxon>
    </lineage>
</organism>
<dbReference type="PANTHER" id="PTHR43591:SF24">
    <property type="entry name" value="2-METHOXY-6-POLYPRENYL-1,4-BENZOQUINOL METHYLASE, MITOCHONDRIAL"/>
    <property type="match status" value="1"/>
</dbReference>
<keyword evidence="2" id="KW-1185">Reference proteome</keyword>
<accession>A0A3N4M3Z6</accession>
<dbReference type="OrthoDB" id="2013972at2759"/>
<dbReference type="STRING" id="1051890.A0A3N4M3Z6"/>
<dbReference type="EMBL" id="ML121531">
    <property type="protein sequence ID" value="RPB27681.1"/>
    <property type="molecule type" value="Genomic_DNA"/>
</dbReference>
<proteinExistence type="predicted"/>
<dbReference type="GO" id="GO:0032259">
    <property type="term" value="P:methylation"/>
    <property type="evidence" value="ECO:0007669"/>
    <property type="project" value="UniProtKB-KW"/>
</dbReference>
<evidence type="ECO:0000313" key="1">
    <source>
        <dbReference type="EMBL" id="RPB27681.1"/>
    </source>
</evidence>
<dbReference type="SUPFAM" id="SSF53335">
    <property type="entry name" value="S-adenosyl-L-methionine-dependent methyltransferases"/>
    <property type="match status" value="1"/>
</dbReference>
<protein>
    <submittedName>
        <fullName evidence="1">S-adenosyl-L-methionine-dependent methyltransferase</fullName>
    </submittedName>
</protein>